<accession>A0AA39L7T0</accession>
<dbReference type="NCBIfam" id="TIGR03429">
    <property type="entry name" value="arom_pren_DMATS"/>
    <property type="match status" value="1"/>
</dbReference>
<dbReference type="GO" id="GO:0009820">
    <property type="term" value="P:alkaloid metabolic process"/>
    <property type="evidence" value="ECO:0007669"/>
    <property type="project" value="InterPro"/>
</dbReference>
<proteinExistence type="inferred from homology"/>
<dbReference type="Proteomes" id="UP001175261">
    <property type="component" value="Unassembled WGS sequence"/>
</dbReference>
<feature type="binding site" evidence="3">
    <location>
        <position position="114"/>
    </location>
    <ligand>
        <name>L-tryptophan</name>
        <dbReference type="ChEBI" id="CHEBI:57912"/>
    </ligand>
</feature>
<dbReference type="CDD" id="cd13929">
    <property type="entry name" value="PT-DMATS_CymD"/>
    <property type="match status" value="1"/>
</dbReference>
<comment type="caution">
    <text evidence="4">The sequence shown here is derived from an EMBL/GenBank/DDBJ whole genome shotgun (WGS) entry which is preliminary data.</text>
</comment>
<feature type="binding site" evidence="3">
    <location>
        <position position="295"/>
    </location>
    <ligand>
        <name>dimethylallyl diphosphate</name>
        <dbReference type="ChEBI" id="CHEBI:57623"/>
    </ligand>
</feature>
<gene>
    <name evidence="4" type="ORF">NLU13_3996</name>
</gene>
<dbReference type="AlphaFoldDB" id="A0AA39L7T0"/>
<feature type="binding site" evidence="3">
    <location>
        <position position="220"/>
    </location>
    <ligand>
        <name>dimethylallyl diphosphate</name>
        <dbReference type="ChEBI" id="CHEBI:57623"/>
    </ligand>
</feature>
<keyword evidence="5" id="KW-1185">Reference proteome</keyword>
<dbReference type="GO" id="GO:0016765">
    <property type="term" value="F:transferase activity, transferring alkyl or aryl (other than methyl) groups"/>
    <property type="evidence" value="ECO:0007669"/>
    <property type="project" value="InterPro"/>
</dbReference>
<dbReference type="InterPro" id="IPR012148">
    <property type="entry name" value="ABBA_DMATS-like"/>
</dbReference>
<dbReference type="Pfam" id="PF11991">
    <property type="entry name" value="Trp_DMAT"/>
    <property type="match status" value="1"/>
</dbReference>
<feature type="binding site" evidence="3">
    <location>
        <position position="130"/>
    </location>
    <ligand>
        <name>dimethylallyl diphosphate</name>
        <dbReference type="ChEBI" id="CHEBI:57623"/>
    </ligand>
</feature>
<feature type="binding site" evidence="3">
    <location>
        <position position="293"/>
    </location>
    <ligand>
        <name>dimethylallyl diphosphate</name>
        <dbReference type="ChEBI" id="CHEBI:57623"/>
    </ligand>
</feature>
<evidence type="ECO:0008006" key="6">
    <source>
        <dbReference type="Google" id="ProtNLM"/>
    </source>
</evidence>
<dbReference type="SFLD" id="SFLDS00036">
    <property type="entry name" value="Aromatic_Prenyltransferase"/>
    <property type="match status" value="1"/>
</dbReference>
<dbReference type="PANTHER" id="PTHR40627:SF4">
    <property type="entry name" value="PRENYLTRANSFERASE ASQH1-RELATED"/>
    <property type="match status" value="1"/>
</dbReference>
<evidence type="ECO:0000313" key="4">
    <source>
        <dbReference type="EMBL" id="KAK0387751.1"/>
    </source>
</evidence>
<evidence type="ECO:0000256" key="3">
    <source>
        <dbReference type="PIRSR" id="PIRSR000509-1"/>
    </source>
</evidence>
<feature type="binding site" evidence="3">
    <location>
        <position position="291"/>
    </location>
    <ligand>
        <name>dimethylallyl diphosphate</name>
        <dbReference type="ChEBI" id="CHEBI:57623"/>
    </ligand>
</feature>
<evidence type="ECO:0000313" key="5">
    <source>
        <dbReference type="Proteomes" id="UP001175261"/>
    </source>
</evidence>
<dbReference type="PANTHER" id="PTHR40627">
    <property type="entry name" value="INDOLE PRENYLTRANSFERASE TDIB-RELATED"/>
    <property type="match status" value="1"/>
</dbReference>
<feature type="binding site" evidence="3">
    <location>
        <position position="222"/>
    </location>
    <ligand>
        <name>dimethylallyl diphosphate</name>
        <dbReference type="ChEBI" id="CHEBI:57623"/>
    </ligand>
</feature>
<dbReference type="EMBL" id="JAPDFR010000003">
    <property type="protein sequence ID" value="KAK0387751.1"/>
    <property type="molecule type" value="Genomic_DNA"/>
</dbReference>
<feature type="binding site" evidence="3">
    <location>
        <position position="376"/>
    </location>
    <ligand>
        <name>dimethylallyl diphosphate</name>
        <dbReference type="ChEBI" id="CHEBI:57623"/>
    </ligand>
</feature>
<comment type="similarity">
    <text evidence="1">Belongs to the tryptophan dimethylallyltransferase family.</text>
</comment>
<organism evidence="4 5">
    <name type="scientific">Sarocladium strictum</name>
    <name type="common">Black bundle disease fungus</name>
    <name type="synonym">Acremonium strictum</name>
    <dbReference type="NCBI Taxonomy" id="5046"/>
    <lineage>
        <taxon>Eukaryota</taxon>
        <taxon>Fungi</taxon>
        <taxon>Dikarya</taxon>
        <taxon>Ascomycota</taxon>
        <taxon>Pezizomycotina</taxon>
        <taxon>Sordariomycetes</taxon>
        <taxon>Hypocreomycetidae</taxon>
        <taxon>Hypocreales</taxon>
        <taxon>Sarocladiaceae</taxon>
        <taxon>Sarocladium</taxon>
    </lineage>
</organism>
<dbReference type="SFLD" id="SFLDG01162">
    <property type="entry name" value="I"/>
    <property type="match status" value="1"/>
</dbReference>
<protein>
    <recommendedName>
        <fullName evidence="6">Aromatic prenyltransferase</fullName>
    </recommendedName>
</protein>
<evidence type="ECO:0000256" key="2">
    <source>
        <dbReference type="ARBA" id="ARBA00022679"/>
    </source>
</evidence>
<sequence>MASSLLSHLKLWLNRVIQADGINHQEKQIEKTPVQWQKSRQVLVDDDCELWNQEIGSQLATMLEMAEYSASSQVLHTDFFLNSVSPFLGYHPKGEKPLPHIWKSFMTDDHTPVELSWAWSSGDRKAPVVRYSVEPISRAACRGLDMDNVDANVRMLGEALRIAPDMDLCLHRHFRKALTASRGSTAGRGQLDQDASVASAVPQAQCFIAFDLQDDHVVVKQYYIPNRRSMELGCDNWRLVRDALLNIPAAWMPRIDPALSVLTEFIGSFDADKAPTVEIMAVDCIDPAQSRLKIYCRSRSTSFDSVVHMLALGGRKPLQADERSALWDLWMAVFSLTPETYSSAEQGLPEKGHRTAGLLYYYELKANSSCPKSKVYLPVRHYAQNDDQIARGLSSFLEARGKGFKSGSYYDAVRKLCKNRNLSDGLGFHTYVSWAGDKGKWNITAYFNPQSYSI</sequence>
<name>A0AA39L7T0_SARSR</name>
<dbReference type="PIRSF" id="PIRSF000509">
    <property type="entry name" value="Trp_DMAT"/>
    <property type="match status" value="1"/>
</dbReference>
<reference evidence="4" key="1">
    <citation type="submission" date="2022-10" db="EMBL/GenBank/DDBJ databases">
        <title>Determination and structural analysis of whole genome sequence of Sarocladium strictum F4-1.</title>
        <authorList>
            <person name="Hu L."/>
            <person name="Jiang Y."/>
        </authorList>
    </citation>
    <scope>NUCLEOTIDE SEQUENCE</scope>
    <source>
        <strain evidence="4">F4-1</strain>
    </source>
</reference>
<keyword evidence="2" id="KW-0808">Transferase</keyword>
<evidence type="ECO:0000256" key="1">
    <source>
        <dbReference type="ARBA" id="ARBA00010209"/>
    </source>
</evidence>
<dbReference type="InterPro" id="IPR033964">
    <property type="entry name" value="ABBA"/>
</dbReference>
<dbReference type="InterPro" id="IPR017795">
    <property type="entry name" value="ABBA_NscD-like"/>
</dbReference>